<sequence length="217" mass="25145">MAEFKRKSDCWRAYTILYSPQAVSSLKGLKDTLSYAADWAKNITPDLAKCWSNGDHLKPADERRGWSVYQTIEIFRSIGDTWAEIVSFLPDTTGDASPQKIYDAYDKALEKYWRLIDEITSKGLKNADARKYLGRTFQTLLADELKSSSRLATSLSQRSHPTSIQLRRSLIHVIQRRRKRNRNTLGQGTESQRKFRNGLIERGRDWRMGWRRPKGSE</sequence>
<evidence type="ECO:0000313" key="3">
    <source>
        <dbReference type="Proteomes" id="UP000799441"/>
    </source>
</evidence>
<evidence type="ECO:0000313" key="2">
    <source>
        <dbReference type="EMBL" id="KAF2719857.1"/>
    </source>
</evidence>
<comment type="caution">
    <text evidence="2">The sequence shown here is derived from an EMBL/GenBank/DDBJ whole genome shotgun (WGS) entry which is preliminary data.</text>
</comment>
<evidence type="ECO:0000256" key="1">
    <source>
        <dbReference type="SAM" id="MobiDB-lite"/>
    </source>
</evidence>
<protein>
    <submittedName>
        <fullName evidence="2">Uncharacterized protein</fullName>
    </submittedName>
</protein>
<dbReference type="Proteomes" id="UP000799441">
    <property type="component" value="Unassembled WGS sequence"/>
</dbReference>
<dbReference type="EMBL" id="MU003806">
    <property type="protein sequence ID" value="KAF2719857.1"/>
    <property type="molecule type" value="Genomic_DNA"/>
</dbReference>
<gene>
    <name evidence="2" type="ORF">K431DRAFT_105541</name>
</gene>
<feature type="region of interest" description="Disordered" evidence="1">
    <location>
        <begin position="177"/>
        <end position="196"/>
    </location>
</feature>
<keyword evidence="3" id="KW-1185">Reference proteome</keyword>
<name>A0A9P4Q899_9PEZI</name>
<organism evidence="2 3">
    <name type="scientific">Polychaeton citri CBS 116435</name>
    <dbReference type="NCBI Taxonomy" id="1314669"/>
    <lineage>
        <taxon>Eukaryota</taxon>
        <taxon>Fungi</taxon>
        <taxon>Dikarya</taxon>
        <taxon>Ascomycota</taxon>
        <taxon>Pezizomycotina</taxon>
        <taxon>Dothideomycetes</taxon>
        <taxon>Dothideomycetidae</taxon>
        <taxon>Capnodiales</taxon>
        <taxon>Capnodiaceae</taxon>
        <taxon>Polychaeton</taxon>
    </lineage>
</organism>
<dbReference type="AlphaFoldDB" id="A0A9P4Q899"/>
<proteinExistence type="predicted"/>
<reference evidence="2" key="1">
    <citation type="journal article" date="2020" name="Stud. Mycol.">
        <title>101 Dothideomycetes genomes: a test case for predicting lifestyles and emergence of pathogens.</title>
        <authorList>
            <person name="Haridas S."/>
            <person name="Albert R."/>
            <person name="Binder M."/>
            <person name="Bloem J."/>
            <person name="Labutti K."/>
            <person name="Salamov A."/>
            <person name="Andreopoulos B."/>
            <person name="Baker S."/>
            <person name="Barry K."/>
            <person name="Bills G."/>
            <person name="Bluhm B."/>
            <person name="Cannon C."/>
            <person name="Castanera R."/>
            <person name="Culley D."/>
            <person name="Daum C."/>
            <person name="Ezra D."/>
            <person name="Gonzalez J."/>
            <person name="Henrissat B."/>
            <person name="Kuo A."/>
            <person name="Liang C."/>
            <person name="Lipzen A."/>
            <person name="Lutzoni F."/>
            <person name="Magnuson J."/>
            <person name="Mondo S."/>
            <person name="Nolan M."/>
            <person name="Ohm R."/>
            <person name="Pangilinan J."/>
            <person name="Park H.-J."/>
            <person name="Ramirez L."/>
            <person name="Alfaro M."/>
            <person name="Sun H."/>
            <person name="Tritt A."/>
            <person name="Yoshinaga Y."/>
            <person name="Zwiers L.-H."/>
            <person name="Turgeon B."/>
            <person name="Goodwin S."/>
            <person name="Spatafora J."/>
            <person name="Crous P."/>
            <person name="Grigoriev I."/>
        </authorList>
    </citation>
    <scope>NUCLEOTIDE SEQUENCE</scope>
    <source>
        <strain evidence="2">CBS 116435</strain>
    </source>
</reference>
<accession>A0A9P4Q899</accession>